<keyword evidence="3" id="KW-1185">Reference proteome</keyword>
<gene>
    <name evidence="2" type="ORF">SAMN05444008_11535</name>
</gene>
<evidence type="ECO:0000313" key="3">
    <source>
        <dbReference type="Proteomes" id="UP000184368"/>
    </source>
</evidence>
<dbReference type="AlphaFoldDB" id="A0A1M5FZH8"/>
<dbReference type="InterPro" id="IPR003615">
    <property type="entry name" value="HNH_nuc"/>
</dbReference>
<sequence>MPIDYKNYHPKWSLISRMIRVYRAHNRCEWCGARNGHPHPGTGSRVILTVAHIDRNRENNRFWNLAALCQRCHLNHDRAVHIANRKYGSETKYQNGMLFQTDAEELKQLTHTICQEKTNPDNSTRLTECSPRHVPPLPELPWLECLPDPLASPSLITIQRTSVDPGTIEPPPPE</sequence>
<dbReference type="CDD" id="cd00085">
    <property type="entry name" value="HNHc"/>
    <property type="match status" value="1"/>
</dbReference>
<dbReference type="EMBL" id="FQUO01000015">
    <property type="protein sequence ID" value="SHF96869.1"/>
    <property type="molecule type" value="Genomic_DNA"/>
</dbReference>
<evidence type="ECO:0000259" key="1">
    <source>
        <dbReference type="SMART" id="SM00507"/>
    </source>
</evidence>
<organism evidence="2 3">
    <name type="scientific">Cnuella takakiae</name>
    <dbReference type="NCBI Taxonomy" id="1302690"/>
    <lineage>
        <taxon>Bacteria</taxon>
        <taxon>Pseudomonadati</taxon>
        <taxon>Bacteroidota</taxon>
        <taxon>Chitinophagia</taxon>
        <taxon>Chitinophagales</taxon>
        <taxon>Chitinophagaceae</taxon>
        <taxon>Cnuella</taxon>
    </lineage>
</organism>
<feature type="domain" description="HNH nuclease" evidence="1">
    <location>
        <begin position="18"/>
        <end position="74"/>
    </location>
</feature>
<name>A0A1M5FZH8_9BACT</name>
<dbReference type="SMART" id="SM00507">
    <property type="entry name" value="HNHc"/>
    <property type="match status" value="1"/>
</dbReference>
<dbReference type="Proteomes" id="UP000184368">
    <property type="component" value="Unassembled WGS sequence"/>
</dbReference>
<protein>
    <recommendedName>
        <fullName evidence="1">HNH nuclease domain-containing protein</fullName>
    </recommendedName>
</protein>
<accession>A0A1M5FZH8</accession>
<reference evidence="2 3" key="1">
    <citation type="submission" date="2016-11" db="EMBL/GenBank/DDBJ databases">
        <authorList>
            <person name="Jaros S."/>
            <person name="Januszkiewicz K."/>
            <person name="Wedrychowicz H."/>
        </authorList>
    </citation>
    <scope>NUCLEOTIDE SEQUENCE [LARGE SCALE GENOMIC DNA]</scope>
    <source>
        <strain evidence="2 3">DSM 26897</strain>
    </source>
</reference>
<proteinExistence type="predicted"/>
<evidence type="ECO:0000313" key="2">
    <source>
        <dbReference type="EMBL" id="SHF96869.1"/>
    </source>
</evidence>